<dbReference type="SUPFAM" id="SSF47769">
    <property type="entry name" value="SAM/Pointed domain"/>
    <property type="match status" value="1"/>
</dbReference>
<dbReference type="InterPro" id="IPR013761">
    <property type="entry name" value="SAM/pointed_sf"/>
</dbReference>
<organism evidence="1 2">
    <name type="scientific">Nephila pilipes</name>
    <name type="common">Giant wood spider</name>
    <name type="synonym">Nephila maculata</name>
    <dbReference type="NCBI Taxonomy" id="299642"/>
    <lineage>
        <taxon>Eukaryota</taxon>
        <taxon>Metazoa</taxon>
        <taxon>Ecdysozoa</taxon>
        <taxon>Arthropoda</taxon>
        <taxon>Chelicerata</taxon>
        <taxon>Arachnida</taxon>
        <taxon>Araneae</taxon>
        <taxon>Araneomorphae</taxon>
        <taxon>Entelegynae</taxon>
        <taxon>Araneoidea</taxon>
        <taxon>Nephilidae</taxon>
        <taxon>Nephila</taxon>
    </lineage>
</organism>
<accession>A0A8X6URY6</accession>
<keyword evidence="2" id="KW-1185">Reference proteome</keyword>
<sequence>MDFVEQKLEEWNLQEYFSNFQNEGIDEESFILLDNETLKTLIPKAGPRLKFKKYLNSFIQTTNFSSGSISDSSTPPSNSDITFSNPDAVSTASVVPQTILPHSDCNISDSSINKNISNNQCNIEEYLTLNDSESFYTSTPIPQSSPLSTSCQKKINIREIVRLKLPDIFAKLEEGDPTNINVLQKYRINRLVVKTYIENHGCSPTTKNKLDLAKDIVNNFPVLKGSDGEGFEQWFSPGVRGAPSTGFIADRFKNFRARNLSVVEKQELGIQRKPKLIKRPEKKYPGIEDSSVEFFQKQQWLKENISPLEKVVQLMKETFEGRRFEILKNSTNITSNWPRILNPHVIEEEFKLLYGEKKSDSLCLEFGVTASLIIHQAKHCGRKCAEEFVSSLNLDLNSTETSTERICCALVLLPLLLPQGVFKRNGAKKLKIRPTSSQSLDHFIQFIPVRSILLLAFPY</sequence>
<dbReference type="Proteomes" id="UP000887013">
    <property type="component" value="Unassembled WGS sequence"/>
</dbReference>
<name>A0A8X6URY6_NEPPI</name>
<evidence type="ECO:0000313" key="1">
    <source>
        <dbReference type="EMBL" id="GFU42110.1"/>
    </source>
</evidence>
<dbReference type="Gene3D" id="1.10.150.50">
    <property type="entry name" value="Transcription Factor, Ets-1"/>
    <property type="match status" value="1"/>
</dbReference>
<reference evidence="1" key="1">
    <citation type="submission" date="2020-08" db="EMBL/GenBank/DDBJ databases">
        <title>Multicomponent nature underlies the extraordinary mechanical properties of spider dragline silk.</title>
        <authorList>
            <person name="Kono N."/>
            <person name="Nakamura H."/>
            <person name="Mori M."/>
            <person name="Yoshida Y."/>
            <person name="Ohtoshi R."/>
            <person name="Malay A.D."/>
            <person name="Moran D.A.P."/>
            <person name="Tomita M."/>
            <person name="Numata K."/>
            <person name="Arakawa K."/>
        </authorList>
    </citation>
    <scope>NUCLEOTIDE SEQUENCE</scope>
</reference>
<protein>
    <submittedName>
        <fullName evidence="1">Uncharacterized protein</fullName>
    </submittedName>
</protein>
<proteinExistence type="predicted"/>
<comment type="caution">
    <text evidence="1">The sequence shown here is derived from an EMBL/GenBank/DDBJ whole genome shotgun (WGS) entry which is preliminary data.</text>
</comment>
<dbReference type="OrthoDB" id="6819336at2759"/>
<evidence type="ECO:0000313" key="2">
    <source>
        <dbReference type="Proteomes" id="UP000887013"/>
    </source>
</evidence>
<dbReference type="PANTHER" id="PTHR31025">
    <property type="entry name" value="SI:CH211-196P9.1-RELATED"/>
    <property type="match status" value="1"/>
</dbReference>
<dbReference type="AlphaFoldDB" id="A0A8X6URY6"/>
<gene>
    <name evidence="1" type="primary">NCL1_11989</name>
    <name evidence="1" type="ORF">NPIL_351861</name>
</gene>
<dbReference type="PANTHER" id="PTHR31025:SF9">
    <property type="entry name" value="SI:DKEY-286J15.1"/>
    <property type="match status" value="1"/>
</dbReference>
<dbReference type="EMBL" id="BMAW01132115">
    <property type="protein sequence ID" value="GFU42110.1"/>
    <property type="molecule type" value="Genomic_DNA"/>
</dbReference>